<keyword evidence="9 11" id="KW-0325">Glycoprotein</keyword>
<dbReference type="GO" id="GO:0016020">
    <property type="term" value="C:membrane"/>
    <property type="evidence" value="ECO:0007669"/>
    <property type="project" value="UniProtKB-SubCell"/>
</dbReference>
<keyword evidence="4 11" id="KW-0808">Transferase</keyword>
<evidence type="ECO:0000256" key="2">
    <source>
        <dbReference type="ARBA" id="ARBA00008361"/>
    </source>
</evidence>
<keyword evidence="8 11" id="KW-0472">Membrane</keyword>
<evidence type="ECO:0000256" key="6">
    <source>
        <dbReference type="ARBA" id="ARBA00022968"/>
    </source>
</evidence>
<reference evidence="14" key="1">
    <citation type="journal article" date="2017" name="Plant J.">
        <title>The pomegranate (Punica granatum L.) genome and the genomics of punicalagin biosynthesis.</title>
        <authorList>
            <person name="Qin G."/>
            <person name="Xu C."/>
            <person name="Ming R."/>
            <person name="Tang H."/>
            <person name="Guyot R."/>
            <person name="Kramer E.M."/>
            <person name="Hu Y."/>
            <person name="Yi X."/>
            <person name="Qi Y."/>
            <person name="Xu X."/>
            <person name="Gao Z."/>
            <person name="Pan H."/>
            <person name="Jian J."/>
            <person name="Tian Y."/>
            <person name="Yue Z."/>
            <person name="Xu Y."/>
        </authorList>
    </citation>
    <scope>NUCLEOTIDE SEQUENCE [LARGE SCALE GENOMIC DNA]</scope>
    <source>
        <strain evidence="14">cv. Dabenzi</strain>
    </source>
</reference>
<comment type="caution">
    <text evidence="13">The sequence shown here is derived from an EMBL/GenBank/DDBJ whole genome shotgun (WGS) entry which is preliminary data.</text>
</comment>
<sequence>MSRPLHRGIAGSRNSSGGPQEFWEDMSGSRRDSSDHQTPNKFPFPLPHSSTNSSPSKYINVENGFTPDSLSPRTRHRYIMLLLRFSLFFIVIAALCGSFWWTLSISASSRGHINQHYRVLQERVLSDLWDIGELSLGSPKSRELDFCSEEFENFVPCYNYNASDSVSDDNVLERQCGPDSKVNCLVIPPVNYKIPLRWPTGKDFIWVANVKITAQQVLSSGSMTKRMMILEEQQISFRSTSLMFDGVEDYAQQIAKMIGLRSEYDLVQAGVRTILDVGCGYGSFGAHLFSKLLLTMCIANYETSGSQVQLTLERGLPAMISSFSKQLPYPSLSFDMLHCLRCGIDWDQKDGIFLIEADRVLRPGGYFVWTSPLTIAPGNNRKKGNPKRWNFINSFTENMCWELLAQQDETIIWKKTSKTSCYAARKPGVGPSVCNKGQDVESPFYRPLQSCIGGTQSKRWIPIEARKAWPSRANLNATELKLYGLHSEEFMEDMGNWRAAVRNYWSLLSPLIFSDHPKRPGDEDPAAPYNMVRNVLDMNSRFGGLNSALLEAGKNVWVMNVVPANGPNSLPAIIDRGFLGVLHDWCEAFPTYPRTYDMVHAAGLLSLQTSQKRRCSLLDIFTEIDRLLRPEASAIQGWIIIRDTTSLIESARSLTTRLKWDARIIEVESNTDERLLIGQKPFFKKQAS</sequence>
<evidence type="ECO:0000256" key="3">
    <source>
        <dbReference type="ARBA" id="ARBA00022603"/>
    </source>
</evidence>
<comment type="subcellular location">
    <subcellularLocation>
        <location evidence="10">Endomembrane system</location>
        <topology evidence="10">Single-pass membrane protein</topology>
    </subcellularLocation>
    <subcellularLocation>
        <location evidence="1 11">Membrane</location>
        <topology evidence="1 11">Single-pass type II membrane protein</topology>
    </subcellularLocation>
</comment>
<comment type="similarity">
    <text evidence="2 11">Belongs to the methyltransferase superfamily.</text>
</comment>
<name>A0A218X5I2_PUNGR</name>
<dbReference type="AlphaFoldDB" id="A0A218X5I2"/>
<keyword evidence="6 11" id="KW-0735">Signal-anchor</keyword>
<evidence type="ECO:0000256" key="7">
    <source>
        <dbReference type="ARBA" id="ARBA00022989"/>
    </source>
</evidence>
<dbReference type="InterPro" id="IPR029063">
    <property type="entry name" value="SAM-dependent_MTases_sf"/>
</dbReference>
<dbReference type="GO" id="GO:0012505">
    <property type="term" value="C:endomembrane system"/>
    <property type="evidence" value="ECO:0007669"/>
    <property type="project" value="UniProtKB-SubCell"/>
</dbReference>
<dbReference type="GO" id="GO:0008168">
    <property type="term" value="F:methyltransferase activity"/>
    <property type="evidence" value="ECO:0007669"/>
    <property type="project" value="UniProtKB-UniRule"/>
</dbReference>
<dbReference type="Proteomes" id="UP000197138">
    <property type="component" value="Unassembled WGS sequence"/>
</dbReference>
<dbReference type="FunFam" id="3.40.50.150:FF:000119">
    <property type="entry name" value="probable pectin methyltransferase QUA2"/>
    <property type="match status" value="1"/>
</dbReference>
<keyword evidence="5 11" id="KW-0812">Transmembrane</keyword>
<dbReference type="GO" id="GO:0005737">
    <property type="term" value="C:cytoplasm"/>
    <property type="evidence" value="ECO:0007669"/>
    <property type="project" value="TreeGrafter"/>
</dbReference>
<evidence type="ECO:0000313" key="14">
    <source>
        <dbReference type="Proteomes" id="UP000197138"/>
    </source>
</evidence>
<evidence type="ECO:0000256" key="4">
    <source>
        <dbReference type="ARBA" id="ARBA00022679"/>
    </source>
</evidence>
<keyword evidence="7 11" id="KW-1133">Transmembrane helix</keyword>
<evidence type="ECO:0000313" key="13">
    <source>
        <dbReference type="EMBL" id="OWM79956.1"/>
    </source>
</evidence>
<evidence type="ECO:0000256" key="9">
    <source>
        <dbReference type="ARBA" id="ARBA00023180"/>
    </source>
</evidence>
<dbReference type="PANTHER" id="PTHR10108:SF899">
    <property type="entry name" value="PECTIN METHYLTRANSFERASE QUA2-RELATED"/>
    <property type="match status" value="1"/>
</dbReference>
<dbReference type="EC" id="2.1.1.-" evidence="11"/>
<gene>
    <name evidence="13" type="ORF">CDL15_Pgr006260</name>
</gene>
<evidence type="ECO:0000256" key="8">
    <source>
        <dbReference type="ARBA" id="ARBA00023136"/>
    </source>
</evidence>
<dbReference type="SUPFAM" id="SSF53335">
    <property type="entry name" value="S-adenosyl-L-methionine-dependent methyltransferases"/>
    <property type="match status" value="1"/>
</dbReference>
<dbReference type="InterPro" id="IPR004159">
    <property type="entry name" value="Put_SAM_MeTrfase"/>
</dbReference>
<feature type="transmembrane region" description="Helical" evidence="11">
    <location>
        <begin position="81"/>
        <end position="103"/>
    </location>
</feature>
<evidence type="ECO:0000256" key="10">
    <source>
        <dbReference type="ARBA" id="ARBA00037847"/>
    </source>
</evidence>
<keyword evidence="3 11" id="KW-0489">Methyltransferase</keyword>
<protein>
    <recommendedName>
        <fullName evidence="11">Methyltransferase</fullName>
        <ecNumber evidence="11">2.1.1.-</ecNumber>
    </recommendedName>
</protein>
<dbReference type="GO" id="GO:0032259">
    <property type="term" value="P:methylation"/>
    <property type="evidence" value="ECO:0007669"/>
    <property type="project" value="UniProtKB-KW"/>
</dbReference>
<feature type="region of interest" description="Disordered" evidence="12">
    <location>
        <begin position="1"/>
        <end position="58"/>
    </location>
</feature>
<evidence type="ECO:0000256" key="5">
    <source>
        <dbReference type="ARBA" id="ARBA00022692"/>
    </source>
</evidence>
<dbReference type="PANTHER" id="PTHR10108">
    <property type="entry name" value="SAM-DEPENDENT METHYLTRANSFERASE"/>
    <property type="match status" value="1"/>
</dbReference>
<dbReference type="EMBL" id="MTKT01002371">
    <property type="protein sequence ID" value="OWM79956.1"/>
    <property type="molecule type" value="Genomic_DNA"/>
</dbReference>
<dbReference type="Pfam" id="PF03141">
    <property type="entry name" value="Methyltransf_29"/>
    <property type="match status" value="1"/>
</dbReference>
<dbReference type="Gene3D" id="3.40.50.150">
    <property type="entry name" value="Vaccinia Virus protein VP39"/>
    <property type="match status" value="1"/>
</dbReference>
<evidence type="ECO:0000256" key="12">
    <source>
        <dbReference type="SAM" id="MobiDB-lite"/>
    </source>
</evidence>
<evidence type="ECO:0000256" key="1">
    <source>
        <dbReference type="ARBA" id="ARBA00004606"/>
    </source>
</evidence>
<evidence type="ECO:0000256" key="11">
    <source>
        <dbReference type="RuleBase" id="RU366043"/>
    </source>
</evidence>
<proteinExistence type="inferred from homology"/>
<accession>A0A218X5I2</accession>
<feature type="compositionally biased region" description="Polar residues" evidence="12">
    <location>
        <begin position="48"/>
        <end position="57"/>
    </location>
</feature>
<organism evidence="13 14">
    <name type="scientific">Punica granatum</name>
    <name type="common">Pomegranate</name>
    <dbReference type="NCBI Taxonomy" id="22663"/>
    <lineage>
        <taxon>Eukaryota</taxon>
        <taxon>Viridiplantae</taxon>
        <taxon>Streptophyta</taxon>
        <taxon>Embryophyta</taxon>
        <taxon>Tracheophyta</taxon>
        <taxon>Spermatophyta</taxon>
        <taxon>Magnoliopsida</taxon>
        <taxon>eudicotyledons</taxon>
        <taxon>Gunneridae</taxon>
        <taxon>Pentapetalae</taxon>
        <taxon>rosids</taxon>
        <taxon>malvids</taxon>
        <taxon>Myrtales</taxon>
        <taxon>Lythraceae</taxon>
        <taxon>Punica</taxon>
    </lineage>
</organism>